<dbReference type="Proteomes" id="UP001057702">
    <property type="component" value="Unassembled WGS sequence"/>
</dbReference>
<name>A0ABT1PT01_9ACTN</name>
<accession>A0ABT1PT01</accession>
<feature type="compositionally biased region" description="Low complexity" evidence="1">
    <location>
        <begin position="81"/>
        <end position="113"/>
    </location>
</feature>
<keyword evidence="2" id="KW-0812">Transmembrane</keyword>
<comment type="caution">
    <text evidence="3">The sequence shown here is derived from an EMBL/GenBank/DDBJ whole genome shotgun (WGS) entry which is preliminary data.</text>
</comment>
<keyword evidence="2" id="KW-1133">Transmembrane helix</keyword>
<reference evidence="3" key="1">
    <citation type="submission" date="2022-06" db="EMBL/GenBank/DDBJ databases">
        <title>Draft genome sequence of Streptomyces sp. RB6PN25 isolated from peat swamp forest in Thailand.</title>
        <authorList>
            <person name="Duangmal K."/>
            <person name="Klaysubun C."/>
        </authorList>
    </citation>
    <scope>NUCLEOTIDE SEQUENCE</scope>
    <source>
        <strain evidence="3">RB6PN25</strain>
    </source>
</reference>
<organism evidence="3 4">
    <name type="scientific">Streptomyces humicola</name>
    <dbReference type="NCBI Taxonomy" id="2953240"/>
    <lineage>
        <taxon>Bacteria</taxon>
        <taxon>Bacillati</taxon>
        <taxon>Actinomycetota</taxon>
        <taxon>Actinomycetes</taxon>
        <taxon>Kitasatosporales</taxon>
        <taxon>Streptomycetaceae</taxon>
        <taxon>Streptomyces</taxon>
    </lineage>
</organism>
<proteinExistence type="predicted"/>
<feature type="compositionally biased region" description="Acidic residues" evidence="1">
    <location>
        <begin position="55"/>
        <end position="71"/>
    </location>
</feature>
<evidence type="ECO:0000313" key="3">
    <source>
        <dbReference type="EMBL" id="MCQ4080809.1"/>
    </source>
</evidence>
<dbReference type="EMBL" id="JANFNG010000005">
    <property type="protein sequence ID" value="MCQ4080809.1"/>
    <property type="molecule type" value="Genomic_DNA"/>
</dbReference>
<gene>
    <name evidence="3" type="ORF">NGB36_09395</name>
</gene>
<sequence length="188" mass="19317">MLTLILIVVAGVSLLLGWLLGITPLVYVALGVSALGLILIGGDAWLRRRRAAQAEESDPDAADADEADDEDGKAAEDGADADTAVAASAASSTSRVRGWAAKAKPKAVPAPAATENDAGGDAADEPLTDDSVVLVVAGRRRFHTPGCSTLDGKGPEELTVAEAREESFTPCTICVGAATKKELARRPR</sequence>
<evidence type="ECO:0000256" key="2">
    <source>
        <dbReference type="SAM" id="Phobius"/>
    </source>
</evidence>
<keyword evidence="2" id="KW-0472">Membrane</keyword>
<evidence type="ECO:0000313" key="4">
    <source>
        <dbReference type="Proteomes" id="UP001057702"/>
    </source>
</evidence>
<feature type="transmembrane region" description="Helical" evidence="2">
    <location>
        <begin position="27"/>
        <end position="46"/>
    </location>
</feature>
<dbReference type="RefSeq" id="WP_255919721.1">
    <property type="nucleotide sequence ID" value="NZ_JANFNG010000005.1"/>
</dbReference>
<protein>
    <submittedName>
        <fullName evidence="3">Uncharacterized protein</fullName>
    </submittedName>
</protein>
<keyword evidence="4" id="KW-1185">Reference proteome</keyword>
<evidence type="ECO:0000256" key="1">
    <source>
        <dbReference type="SAM" id="MobiDB-lite"/>
    </source>
</evidence>
<feature type="region of interest" description="Disordered" evidence="1">
    <location>
        <begin position="54"/>
        <end position="126"/>
    </location>
</feature>